<proteinExistence type="predicted"/>
<evidence type="ECO:0000256" key="1">
    <source>
        <dbReference type="ARBA" id="ARBA00022553"/>
    </source>
</evidence>
<dbReference type="PROSITE" id="PS50110">
    <property type="entry name" value="RESPONSE_REGULATORY"/>
    <property type="match status" value="1"/>
</dbReference>
<dbReference type="Proteomes" id="UP001312908">
    <property type="component" value="Unassembled WGS sequence"/>
</dbReference>
<evidence type="ECO:0000256" key="2">
    <source>
        <dbReference type="PROSITE-ProRule" id="PRU00169"/>
    </source>
</evidence>
<gene>
    <name evidence="4" type="ORF">DOFOFD_08930</name>
</gene>
<dbReference type="SUPFAM" id="SSF52172">
    <property type="entry name" value="CheY-like"/>
    <property type="match status" value="1"/>
</dbReference>
<evidence type="ECO:0000259" key="3">
    <source>
        <dbReference type="PROSITE" id="PS50110"/>
    </source>
</evidence>
<sequence>MPQHDKILIIEDDFLIGACLEEFLISSGYEALITTSCQEAQTVFRQEGDIAAAIIDLTLPDGDGFALGRVLSQEKPGLAIIYTTGNMMDASTLSPREKFAAKPYVYEDLVAQLESLLK</sequence>
<dbReference type="RefSeq" id="WP_394819990.1">
    <property type="nucleotide sequence ID" value="NZ_JAWJZY010000003.1"/>
</dbReference>
<dbReference type="Gene3D" id="3.40.50.2300">
    <property type="match status" value="1"/>
</dbReference>
<reference evidence="4 5" key="1">
    <citation type="submission" date="2023-10" db="EMBL/GenBank/DDBJ databases">
        <title>Sorlinia euscelidii gen. nov., sp. nov., an acetic acid bacteria isolated from the gut of Euscelidius variegatus emitter.</title>
        <authorList>
            <person name="Michoud G."/>
            <person name="Marasco R."/>
            <person name="Seferji K."/>
            <person name="Gonella E."/>
            <person name="Garuglieri E."/>
            <person name="Alma A."/>
            <person name="Mapelli F."/>
            <person name="Borin S."/>
            <person name="Daffonchio D."/>
            <person name="Crotti E."/>
        </authorList>
    </citation>
    <scope>NUCLEOTIDE SEQUENCE [LARGE SCALE GENOMIC DNA]</scope>
    <source>
        <strain evidence="4 5">EV16P</strain>
    </source>
</reference>
<protein>
    <recommendedName>
        <fullName evidence="3">Response regulatory domain-containing protein</fullName>
    </recommendedName>
</protein>
<evidence type="ECO:0000313" key="4">
    <source>
        <dbReference type="EMBL" id="MEE8659135.1"/>
    </source>
</evidence>
<dbReference type="PANTHER" id="PTHR44591">
    <property type="entry name" value="STRESS RESPONSE REGULATOR PROTEIN 1"/>
    <property type="match status" value="1"/>
</dbReference>
<dbReference type="InterPro" id="IPR001789">
    <property type="entry name" value="Sig_transdc_resp-reg_receiver"/>
</dbReference>
<dbReference type="PANTHER" id="PTHR44591:SF3">
    <property type="entry name" value="RESPONSE REGULATORY DOMAIN-CONTAINING PROTEIN"/>
    <property type="match status" value="1"/>
</dbReference>
<feature type="domain" description="Response regulatory" evidence="3">
    <location>
        <begin position="6"/>
        <end position="117"/>
    </location>
</feature>
<organism evidence="4 5">
    <name type="scientific">Sorlinia euscelidii</name>
    <dbReference type="NCBI Taxonomy" id="3081148"/>
    <lineage>
        <taxon>Bacteria</taxon>
        <taxon>Pseudomonadati</taxon>
        <taxon>Pseudomonadota</taxon>
        <taxon>Alphaproteobacteria</taxon>
        <taxon>Acetobacterales</taxon>
        <taxon>Acetobacteraceae</taxon>
        <taxon>Sorlinia</taxon>
    </lineage>
</organism>
<dbReference type="Pfam" id="PF00072">
    <property type="entry name" value="Response_reg"/>
    <property type="match status" value="1"/>
</dbReference>
<accession>A0ABU7U2Q8</accession>
<feature type="modified residue" description="4-aspartylphosphate" evidence="2">
    <location>
        <position position="56"/>
    </location>
</feature>
<dbReference type="SMART" id="SM00448">
    <property type="entry name" value="REC"/>
    <property type="match status" value="1"/>
</dbReference>
<keyword evidence="1 2" id="KW-0597">Phosphoprotein</keyword>
<dbReference type="InterPro" id="IPR050595">
    <property type="entry name" value="Bact_response_regulator"/>
</dbReference>
<name>A0ABU7U2Q8_9PROT</name>
<dbReference type="InterPro" id="IPR011006">
    <property type="entry name" value="CheY-like_superfamily"/>
</dbReference>
<comment type="caution">
    <text evidence="4">The sequence shown here is derived from an EMBL/GenBank/DDBJ whole genome shotgun (WGS) entry which is preliminary data.</text>
</comment>
<keyword evidence="5" id="KW-1185">Reference proteome</keyword>
<evidence type="ECO:0000313" key="5">
    <source>
        <dbReference type="Proteomes" id="UP001312908"/>
    </source>
</evidence>
<dbReference type="EMBL" id="JAWJZY010000003">
    <property type="protein sequence ID" value="MEE8659135.1"/>
    <property type="molecule type" value="Genomic_DNA"/>
</dbReference>